<accession>A0A482XGI3</accession>
<protein>
    <submittedName>
        <fullName evidence="1">Uncharacterized protein</fullName>
    </submittedName>
</protein>
<dbReference type="EMBL" id="QKKF02010319">
    <property type="protein sequence ID" value="RZF44650.1"/>
    <property type="molecule type" value="Genomic_DNA"/>
</dbReference>
<dbReference type="OrthoDB" id="10255118at2759"/>
<name>A0A482XGI3_LAOST</name>
<dbReference type="AlphaFoldDB" id="A0A482XGI3"/>
<dbReference type="STRING" id="195883.A0A482XGI3"/>
<dbReference type="GO" id="GO:0030942">
    <property type="term" value="F:endoplasmic reticulum signal peptide binding"/>
    <property type="evidence" value="ECO:0007669"/>
    <property type="project" value="InterPro"/>
</dbReference>
<dbReference type="Pfam" id="PF16969">
    <property type="entry name" value="SRP68"/>
    <property type="match status" value="1"/>
</dbReference>
<keyword evidence="2" id="KW-1185">Reference proteome</keyword>
<dbReference type="GO" id="GO:0005047">
    <property type="term" value="F:signal recognition particle binding"/>
    <property type="evidence" value="ECO:0007669"/>
    <property type="project" value="InterPro"/>
</dbReference>
<dbReference type="Proteomes" id="UP000291343">
    <property type="component" value="Unassembled WGS sequence"/>
</dbReference>
<dbReference type="InterPro" id="IPR026258">
    <property type="entry name" value="SRP68"/>
</dbReference>
<sequence>MKASKKVVPLFERLEEYCEDSSLVNGSAPNVVRLPPDMKPIPCKPLFFDLALNLVEFPSLDDKLDVSAKKGGSAGITGFVKGFLWGGNK</sequence>
<dbReference type="GO" id="GO:0005786">
    <property type="term" value="C:signal recognition particle, endoplasmic reticulum targeting"/>
    <property type="evidence" value="ECO:0007669"/>
    <property type="project" value="InterPro"/>
</dbReference>
<evidence type="ECO:0000313" key="1">
    <source>
        <dbReference type="EMBL" id="RZF44650.1"/>
    </source>
</evidence>
<gene>
    <name evidence="1" type="ORF">LSTR_LSTR000602</name>
</gene>
<dbReference type="InParanoid" id="A0A482XGI3"/>
<dbReference type="GO" id="GO:0006614">
    <property type="term" value="P:SRP-dependent cotranslational protein targeting to membrane"/>
    <property type="evidence" value="ECO:0007669"/>
    <property type="project" value="InterPro"/>
</dbReference>
<proteinExistence type="predicted"/>
<evidence type="ECO:0000313" key="2">
    <source>
        <dbReference type="Proteomes" id="UP000291343"/>
    </source>
</evidence>
<dbReference type="PANTHER" id="PTHR12860">
    <property type="entry name" value="SIGNAL RECOGNITION PARTICLE 68 KDA PROTEIN"/>
    <property type="match status" value="1"/>
</dbReference>
<organism evidence="1 2">
    <name type="scientific">Laodelphax striatellus</name>
    <name type="common">Small brown planthopper</name>
    <name type="synonym">Delphax striatella</name>
    <dbReference type="NCBI Taxonomy" id="195883"/>
    <lineage>
        <taxon>Eukaryota</taxon>
        <taxon>Metazoa</taxon>
        <taxon>Ecdysozoa</taxon>
        <taxon>Arthropoda</taxon>
        <taxon>Hexapoda</taxon>
        <taxon>Insecta</taxon>
        <taxon>Pterygota</taxon>
        <taxon>Neoptera</taxon>
        <taxon>Paraneoptera</taxon>
        <taxon>Hemiptera</taxon>
        <taxon>Auchenorrhyncha</taxon>
        <taxon>Fulgoroidea</taxon>
        <taxon>Delphacidae</taxon>
        <taxon>Criomorphinae</taxon>
        <taxon>Laodelphax</taxon>
    </lineage>
</organism>
<dbReference type="GO" id="GO:0008312">
    <property type="term" value="F:7S RNA binding"/>
    <property type="evidence" value="ECO:0007669"/>
    <property type="project" value="InterPro"/>
</dbReference>
<dbReference type="SMR" id="A0A482XGI3"/>
<comment type="caution">
    <text evidence="1">The sequence shown here is derived from an EMBL/GenBank/DDBJ whole genome shotgun (WGS) entry which is preliminary data.</text>
</comment>
<reference evidence="1 2" key="1">
    <citation type="journal article" date="2017" name="Gigascience">
        <title>Genome sequence of the small brown planthopper, Laodelphax striatellus.</title>
        <authorList>
            <person name="Zhu J."/>
            <person name="Jiang F."/>
            <person name="Wang X."/>
            <person name="Yang P."/>
            <person name="Bao Y."/>
            <person name="Zhao W."/>
            <person name="Wang W."/>
            <person name="Lu H."/>
            <person name="Wang Q."/>
            <person name="Cui N."/>
            <person name="Li J."/>
            <person name="Chen X."/>
            <person name="Luo L."/>
            <person name="Yu J."/>
            <person name="Kang L."/>
            <person name="Cui F."/>
        </authorList>
    </citation>
    <scope>NUCLEOTIDE SEQUENCE [LARGE SCALE GENOMIC DNA]</scope>
    <source>
        <strain evidence="1">Lst14</strain>
    </source>
</reference>
<dbReference type="PANTHER" id="PTHR12860:SF0">
    <property type="entry name" value="SIGNAL RECOGNITION PARTICLE SUBUNIT SRP68"/>
    <property type="match status" value="1"/>
</dbReference>